<dbReference type="PANTHER" id="PTHR40124:SF1">
    <property type="entry name" value="DISAGGREGATASE RELATED REPEAT PROTEIN"/>
    <property type="match status" value="1"/>
</dbReference>
<feature type="domain" description="Polysaccharide lyase 14" evidence="3">
    <location>
        <begin position="138"/>
        <end position="354"/>
    </location>
</feature>
<feature type="compositionally biased region" description="Basic residues" evidence="1">
    <location>
        <begin position="34"/>
        <end position="52"/>
    </location>
</feature>
<gene>
    <name evidence="4" type="ORF">EXIGLDRAFT_686001</name>
</gene>
<keyword evidence="5" id="KW-1185">Reference proteome</keyword>
<proteinExistence type="predicted"/>
<evidence type="ECO:0000259" key="3">
    <source>
        <dbReference type="Pfam" id="PF21294"/>
    </source>
</evidence>
<dbReference type="Gene3D" id="2.60.120.200">
    <property type="match status" value="1"/>
</dbReference>
<feature type="signal peptide" evidence="2">
    <location>
        <begin position="1"/>
        <end position="23"/>
    </location>
</feature>
<dbReference type="Pfam" id="PF21294">
    <property type="entry name" value="Polysacc_lyase_14"/>
    <property type="match status" value="1"/>
</dbReference>
<sequence length="360" mass="38758">MLLSSLVQLALVSAAFLSPMVEAHHHDKDDKSTKTSKHPKPTKTPKPCKGKKCSTTTTSSSPTPTSTSTPGGNSTGLNPTWLFPVQFQSGWSTAPPSPALPQDNEVKRVPLSDSDLNVEKNTKGVTHDVVDAVGAPSGTRAWEAFYPKGSYNPSGTPRGGFGFYFSGPSSFDFTKATELLFSYAVKFEDGFDWNKGGKLPGPYGGTTEELAYGCSGGRQDARDACFDLRLMFRANGAGEIYAYLPDAKENDVLLQIKGSEKNPKYGFSIARGAYTFPTGEWTVVSERIKLNDADKANGEIELFVNGKSVINASGLVIRQHPEAVFRGAHFQTFFGGSSKDWGSPKDQKAWFADVSAAIIA</sequence>
<feature type="chain" id="PRO_5007855820" description="Polysaccharide lyase 14 domain-containing protein" evidence="2">
    <location>
        <begin position="24"/>
        <end position="360"/>
    </location>
</feature>
<protein>
    <recommendedName>
        <fullName evidence="3">Polysaccharide lyase 14 domain-containing protein</fullName>
    </recommendedName>
</protein>
<dbReference type="InParanoid" id="A0A165BXW9"/>
<reference evidence="4 5" key="1">
    <citation type="journal article" date="2016" name="Mol. Biol. Evol.">
        <title>Comparative Genomics of Early-Diverging Mushroom-Forming Fungi Provides Insights into the Origins of Lignocellulose Decay Capabilities.</title>
        <authorList>
            <person name="Nagy L.G."/>
            <person name="Riley R."/>
            <person name="Tritt A."/>
            <person name="Adam C."/>
            <person name="Daum C."/>
            <person name="Floudas D."/>
            <person name="Sun H."/>
            <person name="Yadav J.S."/>
            <person name="Pangilinan J."/>
            <person name="Larsson K.H."/>
            <person name="Matsuura K."/>
            <person name="Barry K."/>
            <person name="Labutti K."/>
            <person name="Kuo R."/>
            <person name="Ohm R.A."/>
            <person name="Bhattacharya S.S."/>
            <person name="Shirouzu T."/>
            <person name="Yoshinaga Y."/>
            <person name="Martin F.M."/>
            <person name="Grigoriev I.V."/>
            <person name="Hibbett D.S."/>
        </authorList>
    </citation>
    <scope>NUCLEOTIDE SEQUENCE [LARGE SCALE GENOMIC DNA]</scope>
    <source>
        <strain evidence="4 5">HHB12029</strain>
    </source>
</reference>
<dbReference type="InterPro" id="IPR048958">
    <property type="entry name" value="Polysacc_lyase_14"/>
</dbReference>
<evidence type="ECO:0000256" key="2">
    <source>
        <dbReference type="SAM" id="SignalP"/>
    </source>
</evidence>
<evidence type="ECO:0000256" key="1">
    <source>
        <dbReference type="SAM" id="MobiDB-lite"/>
    </source>
</evidence>
<evidence type="ECO:0000313" key="5">
    <source>
        <dbReference type="Proteomes" id="UP000077266"/>
    </source>
</evidence>
<dbReference type="Proteomes" id="UP000077266">
    <property type="component" value="Unassembled WGS sequence"/>
</dbReference>
<feature type="region of interest" description="Disordered" evidence="1">
    <location>
        <begin position="24"/>
        <end position="79"/>
    </location>
</feature>
<dbReference type="EMBL" id="KV426391">
    <property type="protein sequence ID" value="KZV81451.1"/>
    <property type="molecule type" value="Genomic_DNA"/>
</dbReference>
<dbReference type="STRING" id="1314781.A0A165BXW9"/>
<feature type="compositionally biased region" description="Basic and acidic residues" evidence="1">
    <location>
        <begin position="24"/>
        <end position="33"/>
    </location>
</feature>
<dbReference type="OrthoDB" id="3337916at2759"/>
<name>A0A165BXW9_EXIGL</name>
<dbReference type="AlphaFoldDB" id="A0A165BXW9"/>
<keyword evidence="2" id="KW-0732">Signal</keyword>
<organism evidence="4 5">
    <name type="scientific">Exidia glandulosa HHB12029</name>
    <dbReference type="NCBI Taxonomy" id="1314781"/>
    <lineage>
        <taxon>Eukaryota</taxon>
        <taxon>Fungi</taxon>
        <taxon>Dikarya</taxon>
        <taxon>Basidiomycota</taxon>
        <taxon>Agaricomycotina</taxon>
        <taxon>Agaricomycetes</taxon>
        <taxon>Auriculariales</taxon>
        <taxon>Exidiaceae</taxon>
        <taxon>Exidia</taxon>
    </lineage>
</organism>
<accession>A0A165BXW9</accession>
<dbReference type="PANTHER" id="PTHR40124">
    <property type="match status" value="1"/>
</dbReference>
<evidence type="ECO:0000313" key="4">
    <source>
        <dbReference type="EMBL" id="KZV81451.1"/>
    </source>
</evidence>
<feature type="compositionally biased region" description="Low complexity" evidence="1">
    <location>
        <begin position="53"/>
        <end position="76"/>
    </location>
</feature>